<dbReference type="AlphaFoldDB" id="A0A4Y2MKD0"/>
<feature type="region of interest" description="Disordered" evidence="1">
    <location>
        <begin position="1"/>
        <end position="35"/>
    </location>
</feature>
<organism evidence="2 3">
    <name type="scientific">Araneus ventricosus</name>
    <name type="common">Orbweaver spider</name>
    <name type="synonym">Epeira ventricosa</name>
    <dbReference type="NCBI Taxonomy" id="182803"/>
    <lineage>
        <taxon>Eukaryota</taxon>
        <taxon>Metazoa</taxon>
        <taxon>Ecdysozoa</taxon>
        <taxon>Arthropoda</taxon>
        <taxon>Chelicerata</taxon>
        <taxon>Arachnida</taxon>
        <taxon>Araneae</taxon>
        <taxon>Araneomorphae</taxon>
        <taxon>Entelegynae</taxon>
        <taxon>Araneoidea</taxon>
        <taxon>Araneidae</taxon>
        <taxon>Araneus</taxon>
    </lineage>
</organism>
<name>A0A4Y2MKD0_ARAVE</name>
<dbReference type="EMBL" id="BGPR01007450">
    <property type="protein sequence ID" value="GBN26952.1"/>
    <property type="molecule type" value="Genomic_DNA"/>
</dbReference>
<keyword evidence="3" id="KW-1185">Reference proteome</keyword>
<reference evidence="2 3" key="1">
    <citation type="journal article" date="2019" name="Sci. Rep.">
        <title>Orb-weaving spider Araneus ventricosus genome elucidates the spidroin gene catalogue.</title>
        <authorList>
            <person name="Kono N."/>
            <person name="Nakamura H."/>
            <person name="Ohtoshi R."/>
            <person name="Moran D.A.P."/>
            <person name="Shinohara A."/>
            <person name="Yoshida Y."/>
            <person name="Fujiwara M."/>
            <person name="Mori M."/>
            <person name="Tomita M."/>
            <person name="Arakawa K."/>
        </authorList>
    </citation>
    <scope>NUCLEOTIDE SEQUENCE [LARGE SCALE GENOMIC DNA]</scope>
</reference>
<dbReference type="Proteomes" id="UP000499080">
    <property type="component" value="Unassembled WGS sequence"/>
</dbReference>
<protein>
    <submittedName>
        <fullName evidence="2">Uncharacterized protein</fullName>
    </submittedName>
</protein>
<proteinExistence type="predicted"/>
<sequence>MYKRRKDMREEQRSGKQARSPPMGVPGSLSLQPELSPSDFYLFERRTWKVSISEPITKFSKPSWRRLHDLDTDFSSAGFDTLVYERSKCFGNHSGYVEK</sequence>
<comment type="caution">
    <text evidence="2">The sequence shown here is derived from an EMBL/GenBank/DDBJ whole genome shotgun (WGS) entry which is preliminary data.</text>
</comment>
<gene>
    <name evidence="2" type="ORF">AVEN_207965_1</name>
</gene>
<accession>A0A4Y2MKD0</accession>
<evidence type="ECO:0000313" key="3">
    <source>
        <dbReference type="Proteomes" id="UP000499080"/>
    </source>
</evidence>
<evidence type="ECO:0000256" key="1">
    <source>
        <dbReference type="SAM" id="MobiDB-lite"/>
    </source>
</evidence>
<evidence type="ECO:0000313" key="2">
    <source>
        <dbReference type="EMBL" id="GBN26952.1"/>
    </source>
</evidence>